<dbReference type="InterPro" id="IPR011701">
    <property type="entry name" value="MFS"/>
</dbReference>
<evidence type="ECO:0000256" key="4">
    <source>
        <dbReference type="ARBA" id="ARBA00022989"/>
    </source>
</evidence>
<dbReference type="SUPFAM" id="SSF103473">
    <property type="entry name" value="MFS general substrate transporter"/>
    <property type="match status" value="1"/>
</dbReference>
<dbReference type="Pfam" id="PF07690">
    <property type="entry name" value="MFS_1"/>
    <property type="match status" value="1"/>
</dbReference>
<comment type="caution">
    <text evidence="8">The sequence shown here is derived from an EMBL/GenBank/DDBJ whole genome shotgun (WGS) entry which is preliminary data.</text>
</comment>
<evidence type="ECO:0000313" key="8">
    <source>
        <dbReference type="EMBL" id="MBC2777024.1"/>
    </source>
</evidence>
<dbReference type="GO" id="GO:0016020">
    <property type="term" value="C:membrane"/>
    <property type="evidence" value="ECO:0007669"/>
    <property type="project" value="UniProtKB-SubCell"/>
</dbReference>
<feature type="transmembrane region" description="Helical" evidence="6">
    <location>
        <begin position="93"/>
        <end position="115"/>
    </location>
</feature>
<evidence type="ECO:0000256" key="5">
    <source>
        <dbReference type="ARBA" id="ARBA00023136"/>
    </source>
</evidence>
<dbReference type="PROSITE" id="PS50850">
    <property type="entry name" value="MFS"/>
    <property type="match status" value="1"/>
</dbReference>
<keyword evidence="3 6" id="KW-0812">Transmembrane</keyword>
<feature type="transmembrane region" description="Helical" evidence="6">
    <location>
        <begin position="431"/>
        <end position="451"/>
    </location>
</feature>
<dbReference type="Gene3D" id="1.20.1250.20">
    <property type="entry name" value="MFS general substrate transporter like domains"/>
    <property type="match status" value="1"/>
</dbReference>
<evidence type="ECO:0000256" key="6">
    <source>
        <dbReference type="SAM" id="Phobius"/>
    </source>
</evidence>
<sequence>MAEIGAAAASGPDSARLLSARYTRWLLFVLLLVSTFNYTDRFIFSLLAEAIKRDLALSDLQLGLLGGLAFALFHAVMGIPLARLADRKSRINLLAISVFFWSLATALCGTAVNFWQMLLCRVGVGVGEASFTPAVNSLIGDHFKPTRRASAISIIQLGSPISALVGAAVVSSIVIYWDWRVAFLAAGIPGIVIALLVKFGLKEPPRGLADGMPEAKGAHPSFGAVLRSILARPAAIHVIIAGSLAHIGLTGIGQFLSPFYIRVHSLSLHEAALMFGFMQAGAATIGLLLAGFGSDWAATRDRRWHAWWPALSLALAGPLFAAAFLQENLLPAALLIFPGSIALFVYLVPTYAMLQNMMEARMRASAIAVYALIGSMAGALGPALYGLLSDILARQRFALGDFDALCPGGVGAPGTIYAEACRGAAAGGLQIALACGMIVFAWSALHFLLAARTLRKDSVS</sequence>
<comment type="subcellular location">
    <subcellularLocation>
        <location evidence="1">Membrane</location>
        <topology evidence="1">Multi-pass membrane protein</topology>
    </subcellularLocation>
</comment>
<evidence type="ECO:0000259" key="7">
    <source>
        <dbReference type="PROSITE" id="PS50850"/>
    </source>
</evidence>
<evidence type="ECO:0000256" key="1">
    <source>
        <dbReference type="ARBA" id="ARBA00004141"/>
    </source>
</evidence>
<dbReference type="PANTHER" id="PTHR23505:SF79">
    <property type="entry name" value="PROTEIN SPINSTER"/>
    <property type="match status" value="1"/>
</dbReference>
<organism evidence="8 9">
    <name type="scientific">Parasphingopyxis marina</name>
    <dbReference type="NCBI Taxonomy" id="2761622"/>
    <lineage>
        <taxon>Bacteria</taxon>
        <taxon>Pseudomonadati</taxon>
        <taxon>Pseudomonadota</taxon>
        <taxon>Alphaproteobacteria</taxon>
        <taxon>Sphingomonadales</taxon>
        <taxon>Sphingomonadaceae</taxon>
        <taxon>Parasphingopyxis</taxon>
    </lineage>
</organism>
<feature type="transmembrane region" description="Helical" evidence="6">
    <location>
        <begin position="25"/>
        <end position="48"/>
    </location>
</feature>
<dbReference type="InterPro" id="IPR044770">
    <property type="entry name" value="MFS_spinster-like"/>
</dbReference>
<keyword evidence="5 6" id="KW-0472">Membrane</keyword>
<dbReference type="RefSeq" id="WP_185800261.1">
    <property type="nucleotide sequence ID" value="NZ_JACJVJ010000001.1"/>
</dbReference>
<evidence type="ECO:0000256" key="2">
    <source>
        <dbReference type="ARBA" id="ARBA00022448"/>
    </source>
</evidence>
<feature type="transmembrane region" description="Helical" evidence="6">
    <location>
        <begin position="121"/>
        <end position="139"/>
    </location>
</feature>
<feature type="transmembrane region" description="Helical" evidence="6">
    <location>
        <begin position="366"/>
        <end position="388"/>
    </location>
</feature>
<dbReference type="PANTHER" id="PTHR23505">
    <property type="entry name" value="SPINSTER"/>
    <property type="match status" value="1"/>
</dbReference>
<dbReference type="CDD" id="cd17328">
    <property type="entry name" value="MFS_spinster_like"/>
    <property type="match status" value="1"/>
</dbReference>
<keyword evidence="9" id="KW-1185">Reference proteome</keyword>
<dbReference type="Proteomes" id="UP000564378">
    <property type="component" value="Unassembled WGS sequence"/>
</dbReference>
<evidence type="ECO:0000313" key="9">
    <source>
        <dbReference type="Proteomes" id="UP000564378"/>
    </source>
</evidence>
<keyword evidence="2" id="KW-0813">Transport</keyword>
<feature type="domain" description="Major facilitator superfamily (MFS) profile" evidence="7">
    <location>
        <begin position="26"/>
        <end position="454"/>
    </location>
</feature>
<dbReference type="InterPro" id="IPR036259">
    <property type="entry name" value="MFS_trans_sf"/>
</dbReference>
<dbReference type="GO" id="GO:0022857">
    <property type="term" value="F:transmembrane transporter activity"/>
    <property type="evidence" value="ECO:0007669"/>
    <property type="project" value="InterPro"/>
</dbReference>
<dbReference type="EMBL" id="JACJVJ010000001">
    <property type="protein sequence ID" value="MBC2777024.1"/>
    <property type="molecule type" value="Genomic_DNA"/>
</dbReference>
<feature type="transmembrane region" description="Helical" evidence="6">
    <location>
        <begin position="151"/>
        <end position="175"/>
    </location>
</feature>
<feature type="transmembrane region" description="Helical" evidence="6">
    <location>
        <begin position="273"/>
        <end position="294"/>
    </location>
</feature>
<dbReference type="AlphaFoldDB" id="A0A842HZU4"/>
<proteinExistence type="predicted"/>
<feature type="transmembrane region" description="Helical" evidence="6">
    <location>
        <begin position="181"/>
        <end position="201"/>
    </location>
</feature>
<feature type="transmembrane region" description="Helical" evidence="6">
    <location>
        <begin position="234"/>
        <end position="261"/>
    </location>
</feature>
<keyword evidence="4 6" id="KW-1133">Transmembrane helix</keyword>
<feature type="transmembrane region" description="Helical" evidence="6">
    <location>
        <begin position="306"/>
        <end position="326"/>
    </location>
</feature>
<feature type="transmembrane region" description="Helical" evidence="6">
    <location>
        <begin position="60"/>
        <end position="81"/>
    </location>
</feature>
<feature type="transmembrane region" description="Helical" evidence="6">
    <location>
        <begin position="332"/>
        <end position="354"/>
    </location>
</feature>
<protein>
    <submittedName>
        <fullName evidence="8">MFS transporter</fullName>
    </submittedName>
</protein>
<accession>A0A842HZU4</accession>
<dbReference type="InterPro" id="IPR020846">
    <property type="entry name" value="MFS_dom"/>
</dbReference>
<evidence type="ECO:0000256" key="3">
    <source>
        <dbReference type="ARBA" id="ARBA00022692"/>
    </source>
</evidence>
<gene>
    <name evidence="8" type="ORF">H6P80_05250</name>
</gene>
<name>A0A842HZU4_9SPHN</name>
<reference evidence="8 9" key="1">
    <citation type="submission" date="2020-08" db="EMBL/GenBank/DDBJ databases">
        <title>Draft genome sequence of Parasphingopyxis sp. GrpM-11.</title>
        <authorList>
            <person name="Oh J."/>
            <person name="Roh D.-H."/>
        </authorList>
    </citation>
    <scope>NUCLEOTIDE SEQUENCE [LARGE SCALE GENOMIC DNA]</scope>
    <source>
        <strain evidence="8 9">GrpM-11</strain>
    </source>
</reference>